<sequence length="167" mass="18664">MNKTWIVVILAVLLLGGGFFILRGKSDSSYPARVDEFSEPKNPDGVVNEEVEGSNYRLFNKSEYETAVSSGKVVMLYFTANWCPICREQEPVNMEALSELEEDPKIVAFRVHILDDETTKETEALADEFAVRYQHTTVILNSDGEVSETATGPISKEELKNKLLAAK</sequence>
<dbReference type="Pfam" id="PF00085">
    <property type="entry name" value="Thioredoxin"/>
    <property type="match status" value="1"/>
</dbReference>
<dbReference type="EMBL" id="MGFK01000020">
    <property type="protein sequence ID" value="OGM04132.1"/>
    <property type="molecule type" value="Genomic_DNA"/>
</dbReference>
<dbReference type="InterPro" id="IPR013766">
    <property type="entry name" value="Thioredoxin_domain"/>
</dbReference>
<dbReference type="AlphaFoldDB" id="A0A1F7WMS7"/>
<dbReference type="CDD" id="cd02947">
    <property type="entry name" value="TRX_family"/>
    <property type="match status" value="1"/>
</dbReference>
<organism evidence="2 3">
    <name type="scientific">Candidatus Woesebacteria bacterium GWA1_42_12</name>
    <dbReference type="NCBI Taxonomy" id="1802472"/>
    <lineage>
        <taxon>Bacteria</taxon>
        <taxon>Candidatus Woeseibacteriota</taxon>
    </lineage>
</organism>
<accession>A0A1F7WMS7</accession>
<dbReference type="PROSITE" id="PS51352">
    <property type="entry name" value="THIOREDOXIN_2"/>
    <property type="match status" value="1"/>
</dbReference>
<proteinExistence type="predicted"/>
<protein>
    <recommendedName>
        <fullName evidence="1">Thioredoxin domain-containing protein</fullName>
    </recommendedName>
</protein>
<evidence type="ECO:0000313" key="2">
    <source>
        <dbReference type="EMBL" id="OGM04132.1"/>
    </source>
</evidence>
<name>A0A1F7WMS7_9BACT</name>
<evidence type="ECO:0000259" key="1">
    <source>
        <dbReference type="PROSITE" id="PS51352"/>
    </source>
</evidence>
<dbReference type="Proteomes" id="UP000177091">
    <property type="component" value="Unassembled WGS sequence"/>
</dbReference>
<evidence type="ECO:0000313" key="3">
    <source>
        <dbReference type="Proteomes" id="UP000177091"/>
    </source>
</evidence>
<comment type="caution">
    <text evidence="2">The sequence shown here is derived from an EMBL/GenBank/DDBJ whole genome shotgun (WGS) entry which is preliminary data.</text>
</comment>
<feature type="domain" description="Thioredoxin" evidence="1">
    <location>
        <begin position="28"/>
        <end position="167"/>
    </location>
</feature>
<dbReference type="Gene3D" id="3.40.30.10">
    <property type="entry name" value="Glutaredoxin"/>
    <property type="match status" value="1"/>
</dbReference>
<reference evidence="2 3" key="1">
    <citation type="journal article" date="2016" name="Nat. Commun.">
        <title>Thousands of microbial genomes shed light on interconnected biogeochemical processes in an aquifer system.</title>
        <authorList>
            <person name="Anantharaman K."/>
            <person name="Brown C.T."/>
            <person name="Hug L.A."/>
            <person name="Sharon I."/>
            <person name="Castelle C.J."/>
            <person name="Probst A.J."/>
            <person name="Thomas B.C."/>
            <person name="Singh A."/>
            <person name="Wilkins M.J."/>
            <person name="Karaoz U."/>
            <person name="Brodie E.L."/>
            <person name="Williams K.H."/>
            <person name="Hubbard S.S."/>
            <person name="Banfield J.F."/>
        </authorList>
    </citation>
    <scope>NUCLEOTIDE SEQUENCE [LARGE SCALE GENOMIC DNA]</scope>
</reference>
<dbReference type="InterPro" id="IPR036249">
    <property type="entry name" value="Thioredoxin-like_sf"/>
</dbReference>
<dbReference type="SUPFAM" id="SSF52833">
    <property type="entry name" value="Thioredoxin-like"/>
    <property type="match status" value="1"/>
</dbReference>
<gene>
    <name evidence="2" type="ORF">A2112_02040</name>
</gene>